<name>A0ABW4SJJ7_9BACL</name>
<dbReference type="PIRSF" id="PIRSF015034">
    <property type="entry name" value="YacH"/>
    <property type="match status" value="1"/>
</dbReference>
<accession>A0ABW4SJJ7</accession>
<comment type="caution">
    <text evidence="2">The sequence shown here is derived from an EMBL/GenBank/DDBJ whole genome shotgun (WGS) entry which is preliminary data.</text>
</comment>
<organism evidence="2 3">
    <name type="scientific">Sporosarcina siberiensis</name>
    <dbReference type="NCBI Taxonomy" id="1365606"/>
    <lineage>
        <taxon>Bacteria</taxon>
        <taxon>Bacillati</taxon>
        <taxon>Bacillota</taxon>
        <taxon>Bacilli</taxon>
        <taxon>Bacillales</taxon>
        <taxon>Caryophanaceae</taxon>
        <taxon>Sporosarcina</taxon>
    </lineage>
</organism>
<reference evidence="3" key="1">
    <citation type="journal article" date="2019" name="Int. J. Syst. Evol. Microbiol.">
        <title>The Global Catalogue of Microorganisms (GCM) 10K type strain sequencing project: providing services to taxonomists for standard genome sequencing and annotation.</title>
        <authorList>
            <consortium name="The Broad Institute Genomics Platform"/>
            <consortium name="The Broad Institute Genome Sequencing Center for Infectious Disease"/>
            <person name="Wu L."/>
            <person name="Ma J."/>
        </authorList>
    </citation>
    <scope>NUCLEOTIDE SEQUENCE [LARGE SCALE GENOMIC DNA]</scope>
    <source>
        <strain evidence="3">CGMCC 4.7177</strain>
    </source>
</reference>
<evidence type="ECO:0000313" key="3">
    <source>
        <dbReference type="Proteomes" id="UP001597218"/>
    </source>
</evidence>
<dbReference type="InterPro" id="IPR036876">
    <property type="entry name" value="UVR_dom_sf"/>
</dbReference>
<sequence length="184" mass="20890">MICENCKERPASVILTKGYMEESVEHHLCEKCAFQSEAFHFDPNQEPLSIQQFLSQWFGGADSFLVSQKTRDNEVVGPECPNCKLTFPKFLDIGKFGCATCYDTFRGQLPHVFAKLHNGHTKHTGKVPVSFNKVYAVKRKIEELRVKMNEAVEAERFEEAATIRDEANHLKHQLANEGGDNNVD</sequence>
<gene>
    <name evidence="2" type="ORF">ACFSFY_16890</name>
</gene>
<protein>
    <submittedName>
        <fullName evidence="2">UvrB/UvrC motif-containing protein</fullName>
    </submittedName>
</protein>
<dbReference type="InterPro" id="IPR025542">
    <property type="entry name" value="YacH"/>
</dbReference>
<dbReference type="SUPFAM" id="SSF46600">
    <property type="entry name" value="C-terminal UvrC-binding domain of UvrB"/>
    <property type="match status" value="1"/>
</dbReference>
<dbReference type="EMBL" id="JBHUGI010000037">
    <property type="protein sequence ID" value="MFD1929718.1"/>
    <property type="molecule type" value="Genomic_DNA"/>
</dbReference>
<feature type="domain" description="UVR" evidence="1">
    <location>
        <begin position="138"/>
        <end position="173"/>
    </location>
</feature>
<dbReference type="InterPro" id="IPR001943">
    <property type="entry name" value="UVR_dom"/>
</dbReference>
<evidence type="ECO:0000313" key="2">
    <source>
        <dbReference type="EMBL" id="MFD1929718.1"/>
    </source>
</evidence>
<dbReference type="PANTHER" id="PTHR38430:SF1">
    <property type="entry name" value="PROTEIN-ARGININE KINASE ACTIVATOR PROTEIN"/>
    <property type="match status" value="1"/>
</dbReference>
<dbReference type="PROSITE" id="PS50151">
    <property type="entry name" value="UVR"/>
    <property type="match status" value="1"/>
</dbReference>
<evidence type="ECO:0000259" key="1">
    <source>
        <dbReference type="PROSITE" id="PS50151"/>
    </source>
</evidence>
<dbReference type="Proteomes" id="UP001597218">
    <property type="component" value="Unassembled WGS sequence"/>
</dbReference>
<proteinExistence type="predicted"/>
<dbReference type="RefSeq" id="WP_381540104.1">
    <property type="nucleotide sequence ID" value="NZ_JBHUGI010000037.1"/>
</dbReference>
<dbReference type="Gene3D" id="4.10.860.10">
    <property type="entry name" value="UVR domain"/>
    <property type="match status" value="1"/>
</dbReference>
<dbReference type="PANTHER" id="PTHR38430">
    <property type="entry name" value="PROTEIN-ARGININE KINASE ACTIVATOR PROTEIN"/>
    <property type="match status" value="1"/>
</dbReference>
<dbReference type="Pfam" id="PF02151">
    <property type="entry name" value="UVR"/>
    <property type="match status" value="1"/>
</dbReference>
<keyword evidence="3" id="KW-1185">Reference proteome</keyword>